<evidence type="ECO:0000259" key="1">
    <source>
        <dbReference type="PROSITE" id="PS51186"/>
    </source>
</evidence>
<protein>
    <submittedName>
        <fullName evidence="2">GNAT family N-acetyltransferase</fullName>
    </submittedName>
</protein>
<keyword evidence="2" id="KW-0808">Transferase</keyword>
<reference evidence="2 3" key="1">
    <citation type="submission" date="2019-06" db="EMBL/GenBank/DDBJ databases">
        <authorList>
            <person name="Li M."/>
        </authorList>
    </citation>
    <scope>NUCLEOTIDE SEQUENCE [LARGE SCALE GENOMIC DNA]</scope>
    <source>
        <strain evidence="2 3">BGMRC6574</strain>
    </source>
</reference>
<dbReference type="PROSITE" id="PS51186">
    <property type="entry name" value="GNAT"/>
    <property type="match status" value="1"/>
</dbReference>
<gene>
    <name evidence="2" type="ORF">FJU11_12405</name>
</gene>
<dbReference type="Proteomes" id="UP000320314">
    <property type="component" value="Unassembled WGS sequence"/>
</dbReference>
<accession>A0A506U042</accession>
<dbReference type="InterPro" id="IPR000182">
    <property type="entry name" value="GNAT_dom"/>
</dbReference>
<dbReference type="RefSeq" id="WP_141167384.1">
    <property type="nucleotide sequence ID" value="NZ_VHLH01000023.1"/>
</dbReference>
<dbReference type="PANTHER" id="PTHR43415:SF5">
    <property type="entry name" value="ACETYLTRANSFERASE"/>
    <property type="match status" value="1"/>
</dbReference>
<dbReference type="GO" id="GO:0016747">
    <property type="term" value="F:acyltransferase activity, transferring groups other than amino-acyl groups"/>
    <property type="evidence" value="ECO:0007669"/>
    <property type="project" value="InterPro"/>
</dbReference>
<keyword evidence="3" id="KW-1185">Reference proteome</keyword>
<evidence type="ECO:0000313" key="3">
    <source>
        <dbReference type="Proteomes" id="UP000320314"/>
    </source>
</evidence>
<dbReference type="Gene3D" id="3.40.630.30">
    <property type="match status" value="1"/>
</dbReference>
<dbReference type="AlphaFoldDB" id="A0A506U042"/>
<name>A0A506U042_9HYPH</name>
<dbReference type="SUPFAM" id="SSF55729">
    <property type="entry name" value="Acyl-CoA N-acyltransferases (Nat)"/>
    <property type="match status" value="1"/>
</dbReference>
<sequence>MIVRPFRLSDADTVVGWFKTAREVATWGSPARRFPLDTVEIAGFFAETGGERPAKRMWIGEDANGHAAATATTFLNWDQAIARMALIGVDPACRGQGLALPFLRDVVDATMDSAPFARLELNVYTFNEPAIRTYERLGFVREGVHRSSARFGSERWDTAHMAMLRDEWEAERAGRSIASTR</sequence>
<feature type="domain" description="N-acetyltransferase" evidence="1">
    <location>
        <begin position="1"/>
        <end position="166"/>
    </location>
</feature>
<comment type="caution">
    <text evidence="2">The sequence shown here is derived from an EMBL/GenBank/DDBJ whole genome shotgun (WGS) entry which is preliminary data.</text>
</comment>
<proteinExistence type="predicted"/>
<organism evidence="2 3">
    <name type="scientific">Pararhizobium mangrovi</name>
    <dbReference type="NCBI Taxonomy" id="2590452"/>
    <lineage>
        <taxon>Bacteria</taxon>
        <taxon>Pseudomonadati</taxon>
        <taxon>Pseudomonadota</taxon>
        <taxon>Alphaproteobacteria</taxon>
        <taxon>Hyphomicrobiales</taxon>
        <taxon>Rhizobiaceae</taxon>
        <taxon>Rhizobium/Agrobacterium group</taxon>
        <taxon>Pararhizobium</taxon>
    </lineage>
</organism>
<dbReference type="PANTHER" id="PTHR43415">
    <property type="entry name" value="SPERMIDINE N(1)-ACETYLTRANSFERASE"/>
    <property type="match status" value="1"/>
</dbReference>
<dbReference type="InterPro" id="IPR016181">
    <property type="entry name" value="Acyl_CoA_acyltransferase"/>
</dbReference>
<dbReference type="EMBL" id="VHLH01000023">
    <property type="protein sequence ID" value="TPW27140.1"/>
    <property type="molecule type" value="Genomic_DNA"/>
</dbReference>
<dbReference type="Pfam" id="PF00583">
    <property type="entry name" value="Acetyltransf_1"/>
    <property type="match status" value="1"/>
</dbReference>
<dbReference type="OrthoDB" id="5815030at2"/>
<evidence type="ECO:0000313" key="2">
    <source>
        <dbReference type="EMBL" id="TPW27140.1"/>
    </source>
</evidence>